<evidence type="ECO:0000313" key="4">
    <source>
        <dbReference type="Proteomes" id="UP001454036"/>
    </source>
</evidence>
<evidence type="ECO:0000313" key="3">
    <source>
        <dbReference type="EMBL" id="GAA0158931.1"/>
    </source>
</evidence>
<dbReference type="SUPFAM" id="SSF56219">
    <property type="entry name" value="DNase I-like"/>
    <property type="match status" value="1"/>
</dbReference>
<sequence length="426" mass="48706">MVPDSLTMAGVERWKFVVVGYVLGLNPSFREMENFVTMRWNLLGNIEVHRMSSGIFVFNCSSEEDKLEIIERGPWSFSSRPLILKPCAPGMWLAKKPVSKLLIRLQFPHFSLDLWNDESLRMLSSQLGKPLFVDMSTSDMSRLSYARACIEIDLEADHFEEVEVEYVNGIKVMKCWSEYLPMKRNGADNRTSTFGVTNDEGGHVGNEVIPTGGKVVVNQVGNEGRETMKAKGPVSVKEKKEDGVVIGTPRPTQLDSRFKVLNVVEKSADEGTSQHCNEEGEEGVIVRRSRLRRNPEGDPKNIDGYPFLEYQVVTDKCEFFLSAVYGFNQHNERLDLWRSLSEARMLIRGRPWILGGDFNITRFSDEAMGSPSDREAMNDFNLCIEETEVDDLVYRGHKFTWCANWREQHRSILRKLDRVVGNEAWM</sequence>
<gene>
    <name evidence="3" type="ORF">LIER_38755</name>
</gene>
<organism evidence="3 4">
    <name type="scientific">Lithospermum erythrorhizon</name>
    <name type="common">Purple gromwell</name>
    <name type="synonym">Lithospermum officinale var. erythrorhizon</name>
    <dbReference type="NCBI Taxonomy" id="34254"/>
    <lineage>
        <taxon>Eukaryota</taxon>
        <taxon>Viridiplantae</taxon>
        <taxon>Streptophyta</taxon>
        <taxon>Embryophyta</taxon>
        <taxon>Tracheophyta</taxon>
        <taxon>Spermatophyta</taxon>
        <taxon>Magnoliopsida</taxon>
        <taxon>eudicotyledons</taxon>
        <taxon>Gunneridae</taxon>
        <taxon>Pentapetalae</taxon>
        <taxon>asterids</taxon>
        <taxon>lamiids</taxon>
        <taxon>Boraginales</taxon>
        <taxon>Boraginaceae</taxon>
        <taxon>Boraginoideae</taxon>
        <taxon>Lithospermeae</taxon>
        <taxon>Lithospermum</taxon>
    </lineage>
</organism>
<name>A0AAV3Q7J3_LITER</name>
<feature type="domain" description="DUF4283" evidence="2">
    <location>
        <begin position="12"/>
        <end position="86"/>
    </location>
</feature>
<feature type="region of interest" description="Disordered" evidence="1">
    <location>
        <begin position="228"/>
        <end position="248"/>
    </location>
</feature>
<accession>A0AAV3Q7J3</accession>
<dbReference type="EMBL" id="BAABME010019971">
    <property type="protein sequence ID" value="GAA0158931.1"/>
    <property type="molecule type" value="Genomic_DNA"/>
</dbReference>
<reference evidence="3 4" key="1">
    <citation type="submission" date="2024-01" db="EMBL/GenBank/DDBJ databases">
        <title>The complete chloroplast genome sequence of Lithospermum erythrorhizon: insights into the phylogenetic relationship among Boraginaceae species and the maternal lineages of purple gromwells.</title>
        <authorList>
            <person name="Okada T."/>
            <person name="Watanabe K."/>
        </authorList>
    </citation>
    <scope>NUCLEOTIDE SEQUENCE [LARGE SCALE GENOMIC DNA]</scope>
</reference>
<dbReference type="Pfam" id="PF14111">
    <property type="entry name" value="DUF4283"/>
    <property type="match status" value="1"/>
</dbReference>
<keyword evidence="4" id="KW-1185">Reference proteome</keyword>
<dbReference type="PANTHER" id="PTHR31286">
    <property type="entry name" value="GLYCINE-RICH CELL WALL STRUCTURAL PROTEIN 1.8-LIKE"/>
    <property type="match status" value="1"/>
</dbReference>
<dbReference type="InterPro" id="IPR040256">
    <property type="entry name" value="At4g02000-like"/>
</dbReference>
<evidence type="ECO:0000259" key="2">
    <source>
        <dbReference type="Pfam" id="PF14111"/>
    </source>
</evidence>
<dbReference type="AlphaFoldDB" id="A0AAV3Q7J3"/>
<dbReference type="Gene3D" id="3.60.10.10">
    <property type="entry name" value="Endonuclease/exonuclease/phosphatase"/>
    <property type="match status" value="1"/>
</dbReference>
<protein>
    <recommendedName>
        <fullName evidence="2">DUF4283 domain-containing protein</fullName>
    </recommendedName>
</protein>
<comment type="caution">
    <text evidence="3">The sequence shown here is derived from an EMBL/GenBank/DDBJ whole genome shotgun (WGS) entry which is preliminary data.</text>
</comment>
<evidence type="ECO:0000256" key="1">
    <source>
        <dbReference type="SAM" id="MobiDB-lite"/>
    </source>
</evidence>
<dbReference type="InterPro" id="IPR036691">
    <property type="entry name" value="Endo/exonu/phosph_ase_sf"/>
</dbReference>
<proteinExistence type="predicted"/>
<dbReference type="InterPro" id="IPR025558">
    <property type="entry name" value="DUF4283"/>
</dbReference>
<dbReference type="PANTHER" id="PTHR31286:SF180">
    <property type="entry name" value="OS10G0362600 PROTEIN"/>
    <property type="match status" value="1"/>
</dbReference>
<dbReference type="Proteomes" id="UP001454036">
    <property type="component" value="Unassembled WGS sequence"/>
</dbReference>